<evidence type="ECO:0000256" key="6">
    <source>
        <dbReference type="HAMAP-Rule" id="MF_00074"/>
    </source>
</evidence>
<dbReference type="HAMAP" id="MF_00074">
    <property type="entry name" value="16SrRNA_methyltr_G"/>
    <property type="match status" value="1"/>
</dbReference>
<keyword evidence="3 6" id="KW-0489">Methyltransferase</keyword>
<evidence type="ECO:0000256" key="4">
    <source>
        <dbReference type="ARBA" id="ARBA00022679"/>
    </source>
</evidence>
<comment type="caution">
    <text evidence="6">Lacks conserved residue(s) required for the propagation of feature annotation.</text>
</comment>
<dbReference type="SUPFAM" id="SSF53335">
    <property type="entry name" value="S-adenosyl-L-methionine-dependent methyltransferases"/>
    <property type="match status" value="1"/>
</dbReference>
<sequence>MEIVQFEQELKDRGFPIRPEQAKQYERYYELLVEWNEKINLTAITDREEVYEKHFYDSVAAAFFFDFGKVDTLIDIGAGAGFPSLPIKILFPHLKITIIDSLNKRISFLRLLCDELGLQDVTPLHGRAEDFGVKPEHRERYDVVTARAVARLNVLAEYCMPFAKVGGDFVVLKGSHASSELNEAKKAIKTLGGKTEQVESLQLPTDQAERSIIAIHKFAPTPKGYPRKAGLPTKKPIV</sequence>
<dbReference type="RefSeq" id="WP_209810388.1">
    <property type="nucleotide sequence ID" value="NZ_JAGGKT010000006.1"/>
</dbReference>
<feature type="binding site" evidence="6">
    <location>
        <position position="82"/>
    </location>
    <ligand>
        <name>S-adenosyl-L-methionine</name>
        <dbReference type="ChEBI" id="CHEBI:59789"/>
    </ligand>
</feature>
<dbReference type="Proteomes" id="UP001519343">
    <property type="component" value="Unassembled WGS sequence"/>
</dbReference>
<evidence type="ECO:0000256" key="1">
    <source>
        <dbReference type="ARBA" id="ARBA00022490"/>
    </source>
</evidence>
<dbReference type="PANTHER" id="PTHR31760">
    <property type="entry name" value="S-ADENOSYL-L-METHIONINE-DEPENDENT METHYLTRANSFERASES SUPERFAMILY PROTEIN"/>
    <property type="match status" value="1"/>
</dbReference>
<comment type="caution">
    <text evidence="7">The sequence shown here is derived from an EMBL/GenBank/DDBJ whole genome shotgun (WGS) entry which is preliminary data.</text>
</comment>
<keyword evidence="1 6" id="KW-0963">Cytoplasm</keyword>
<feature type="binding site" evidence="6">
    <location>
        <position position="77"/>
    </location>
    <ligand>
        <name>S-adenosyl-L-methionine</name>
        <dbReference type="ChEBI" id="CHEBI:59789"/>
    </ligand>
</feature>
<accession>A0ABS4GQ12</accession>
<keyword evidence="2 6" id="KW-0698">rRNA processing</keyword>
<dbReference type="GO" id="GO:0008168">
    <property type="term" value="F:methyltransferase activity"/>
    <property type="evidence" value="ECO:0007669"/>
    <property type="project" value="UniProtKB-KW"/>
</dbReference>
<dbReference type="InterPro" id="IPR029063">
    <property type="entry name" value="SAM-dependent_MTases_sf"/>
</dbReference>
<protein>
    <recommendedName>
        <fullName evidence="6">Ribosomal RNA small subunit methyltransferase G</fullName>
        <ecNumber evidence="6">2.1.1.-</ecNumber>
    </recommendedName>
    <alternativeName>
        <fullName evidence="6">16S rRNA 7-methylguanosine methyltransferase</fullName>
        <shortName evidence="6">16S rRNA m7G methyltransferase</shortName>
    </alternativeName>
</protein>
<comment type="subcellular location">
    <subcellularLocation>
        <location evidence="6">Cytoplasm</location>
    </subcellularLocation>
</comment>
<evidence type="ECO:0000256" key="5">
    <source>
        <dbReference type="ARBA" id="ARBA00022691"/>
    </source>
</evidence>
<evidence type="ECO:0000313" key="8">
    <source>
        <dbReference type="Proteomes" id="UP001519343"/>
    </source>
</evidence>
<dbReference type="CDD" id="cd02440">
    <property type="entry name" value="AdoMet_MTases"/>
    <property type="match status" value="1"/>
</dbReference>
<dbReference type="EC" id="2.1.1.-" evidence="6"/>
<organism evidence="7 8">
    <name type="scientific">Ammoniphilus resinae</name>
    <dbReference type="NCBI Taxonomy" id="861532"/>
    <lineage>
        <taxon>Bacteria</taxon>
        <taxon>Bacillati</taxon>
        <taxon>Bacillota</taxon>
        <taxon>Bacilli</taxon>
        <taxon>Bacillales</taxon>
        <taxon>Paenibacillaceae</taxon>
        <taxon>Aneurinibacillus group</taxon>
        <taxon>Ammoniphilus</taxon>
    </lineage>
</organism>
<dbReference type="EMBL" id="JAGGKT010000006">
    <property type="protein sequence ID" value="MBP1932331.1"/>
    <property type="molecule type" value="Genomic_DNA"/>
</dbReference>
<evidence type="ECO:0000313" key="7">
    <source>
        <dbReference type="EMBL" id="MBP1932331.1"/>
    </source>
</evidence>
<dbReference type="GO" id="GO:0032259">
    <property type="term" value="P:methylation"/>
    <property type="evidence" value="ECO:0007669"/>
    <property type="project" value="UniProtKB-KW"/>
</dbReference>
<comment type="similarity">
    <text evidence="6">Belongs to the methyltransferase superfamily. RNA methyltransferase RsmG family.</text>
</comment>
<evidence type="ECO:0000256" key="3">
    <source>
        <dbReference type="ARBA" id="ARBA00022603"/>
    </source>
</evidence>
<feature type="binding site" evidence="6">
    <location>
        <begin position="128"/>
        <end position="129"/>
    </location>
    <ligand>
        <name>S-adenosyl-L-methionine</name>
        <dbReference type="ChEBI" id="CHEBI:59789"/>
    </ligand>
</feature>
<evidence type="ECO:0000256" key="2">
    <source>
        <dbReference type="ARBA" id="ARBA00022552"/>
    </source>
</evidence>
<comment type="function">
    <text evidence="6">Specifically methylates the N7 position of guanine in position 535 of 16S rRNA.</text>
</comment>
<name>A0ABS4GQ12_9BACL</name>
<dbReference type="NCBIfam" id="TIGR00138">
    <property type="entry name" value="rsmG_gidB"/>
    <property type="match status" value="1"/>
</dbReference>
<keyword evidence="4 6" id="KW-0808">Transferase</keyword>
<feature type="binding site" evidence="6">
    <location>
        <position position="147"/>
    </location>
    <ligand>
        <name>S-adenosyl-L-methionine</name>
        <dbReference type="ChEBI" id="CHEBI:59789"/>
    </ligand>
</feature>
<gene>
    <name evidence="6" type="primary">rsmG</name>
    <name evidence="7" type="ORF">J2Z37_002332</name>
</gene>
<dbReference type="Gene3D" id="3.40.50.150">
    <property type="entry name" value="Vaccinia Virus protein VP39"/>
    <property type="match status" value="1"/>
</dbReference>
<dbReference type="InterPro" id="IPR003682">
    <property type="entry name" value="rRNA_ssu_MeTfrase_G"/>
</dbReference>
<keyword evidence="8" id="KW-1185">Reference proteome</keyword>
<dbReference type="PANTHER" id="PTHR31760:SF0">
    <property type="entry name" value="S-ADENOSYL-L-METHIONINE-DEPENDENT METHYLTRANSFERASES SUPERFAMILY PROTEIN"/>
    <property type="match status" value="1"/>
</dbReference>
<proteinExistence type="inferred from homology"/>
<reference evidence="7 8" key="1">
    <citation type="submission" date="2021-03" db="EMBL/GenBank/DDBJ databases">
        <title>Genomic Encyclopedia of Type Strains, Phase IV (KMG-IV): sequencing the most valuable type-strain genomes for metagenomic binning, comparative biology and taxonomic classification.</title>
        <authorList>
            <person name="Goeker M."/>
        </authorList>
    </citation>
    <scope>NUCLEOTIDE SEQUENCE [LARGE SCALE GENOMIC DNA]</scope>
    <source>
        <strain evidence="7 8">DSM 24738</strain>
    </source>
</reference>
<dbReference type="PIRSF" id="PIRSF003078">
    <property type="entry name" value="GidB"/>
    <property type="match status" value="1"/>
</dbReference>
<keyword evidence="5 6" id="KW-0949">S-adenosyl-L-methionine</keyword>
<dbReference type="Pfam" id="PF02527">
    <property type="entry name" value="GidB"/>
    <property type="match status" value="1"/>
</dbReference>